<proteinExistence type="predicted"/>
<accession>X1DVC8</accession>
<evidence type="ECO:0000313" key="1">
    <source>
        <dbReference type="EMBL" id="GAH00348.1"/>
    </source>
</evidence>
<dbReference type="AlphaFoldDB" id="X1DVC8"/>
<comment type="caution">
    <text evidence="1">The sequence shown here is derived from an EMBL/GenBank/DDBJ whole genome shotgun (WGS) entry which is preliminary data.</text>
</comment>
<gene>
    <name evidence="1" type="ORF">S01H4_47572</name>
</gene>
<protein>
    <submittedName>
        <fullName evidence="1">Uncharacterized protein</fullName>
    </submittedName>
</protein>
<organism evidence="1">
    <name type="scientific">marine sediment metagenome</name>
    <dbReference type="NCBI Taxonomy" id="412755"/>
    <lineage>
        <taxon>unclassified sequences</taxon>
        <taxon>metagenomes</taxon>
        <taxon>ecological metagenomes</taxon>
    </lineage>
</organism>
<sequence length="67" mass="7186">MWATDELDPNLDTVFTTYTESDVPPPPPPDTPVITITSTYNVVAQAMGILTLIGAVISGTKYFSLVV</sequence>
<name>X1DVC8_9ZZZZ</name>
<dbReference type="EMBL" id="BART01026726">
    <property type="protein sequence ID" value="GAH00348.1"/>
    <property type="molecule type" value="Genomic_DNA"/>
</dbReference>
<reference evidence="1" key="1">
    <citation type="journal article" date="2014" name="Front. Microbiol.">
        <title>High frequency of phylogenetically diverse reductive dehalogenase-homologous genes in deep subseafloor sedimentary metagenomes.</title>
        <authorList>
            <person name="Kawai M."/>
            <person name="Futagami T."/>
            <person name="Toyoda A."/>
            <person name="Takaki Y."/>
            <person name="Nishi S."/>
            <person name="Hori S."/>
            <person name="Arai W."/>
            <person name="Tsubouchi T."/>
            <person name="Morono Y."/>
            <person name="Uchiyama I."/>
            <person name="Ito T."/>
            <person name="Fujiyama A."/>
            <person name="Inagaki F."/>
            <person name="Takami H."/>
        </authorList>
    </citation>
    <scope>NUCLEOTIDE SEQUENCE</scope>
    <source>
        <strain evidence="1">Expedition CK06-06</strain>
    </source>
</reference>